<proteinExistence type="inferred from homology"/>
<dbReference type="Pfam" id="PF05433">
    <property type="entry name" value="Rick_17kDa_Anti"/>
    <property type="match status" value="1"/>
</dbReference>
<accession>A0A846M5W3</accession>
<evidence type="ECO:0000259" key="6">
    <source>
        <dbReference type="Pfam" id="PF05433"/>
    </source>
</evidence>
<dbReference type="EMBL" id="JAASQR010000002">
    <property type="protein sequence ID" value="NIJ16903.1"/>
    <property type="molecule type" value="Genomic_DNA"/>
</dbReference>
<evidence type="ECO:0000256" key="2">
    <source>
        <dbReference type="ARBA" id="ARBA00008681"/>
    </source>
</evidence>
<name>A0A846M5W3_9SPHN</name>
<sequence>MRKAVLALAAVSMAIPVSMALPTDGAHARKHHRYKEWRGRDGRTYCRKSDGTTGLIIGGVGGALLGRTIDTEGDRATGTILGAAGGALLGKEIDSKRRCR</sequence>
<dbReference type="RefSeq" id="WP_167303486.1">
    <property type="nucleotide sequence ID" value="NZ_JAASQR010000002.1"/>
</dbReference>
<feature type="signal peptide" evidence="5">
    <location>
        <begin position="1"/>
        <end position="20"/>
    </location>
</feature>
<reference evidence="7 8" key="1">
    <citation type="submission" date="2020-03" db="EMBL/GenBank/DDBJ databases">
        <title>Genomic Encyclopedia of Type Strains, Phase IV (KMG-IV): sequencing the most valuable type-strain genomes for metagenomic binning, comparative biology and taxonomic classification.</title>
        <authorList>
            <person name="Goeker M."/>
        </authorList>
    </citation>
    <scope>NUCLEOTIDE SEQUENCE [LARGE SCALE GENOMIC DNA]</scope>
    <source>
        <strain evidence="7 8">DSM 21299</strain>
    </source>
</reference>
<organism evidence="7 8">
    <name type="scientific">Sphingobium vermicomposti</name>
    <dbReference type="NCBI Taxonomy" id="529005"/>
    <lineage>
        <taxon>Bacteria</taxon>
        <taxon>Pseudomonadati</taxon>
        <taxon>Pseudomonadota</taxon>
        <taxon>Alphaproteobacteria</taxon>
        <taxon>Sphingomonadales</taxon>
        <taxon>Sphingomonadaceae</taxon>
        <taxon>Sphingobium</taxon>
    </lineage>
</organism>
<evidence type="ECO:0000256" key="4">
    <source>
        <dbReference type="ARBA" id="ARBA00023288"/>
    </source>
</evidence>
<comment type="subcellular location">
    <subcellularLocation>
        <location evidence="1">Cell outer membrane</location>
        <topology evidence="1">Lipid-anchor</topology>
    </subcellularLocation>
</comment>
<protein>
    <recommendedName>
        <fullName evidence="3">17 kDa surface antigen</fullName>
    </recommendedName>
</protein>
<evidence type="ECO:0000256" key="3">
    <source>
        <dbReference type="ARBA" id="ARBA00015281"/>
    </source>
</evidence>
<feature type="domain" description="Glycine zipper 2TM" evidence="6">
    <location>
        <begin position="54"/>
        <end position="93"/>
    </location>
</feature>
<keyword evidence="5" id="KW-0732">Signal</keyword>
<keyword evidence="8" id="KW-1185">Reference proteome</keyword>
<keyword evidence="4" id="KW-0449">Lipoprotein</keyword>
<dbReference type="AlphaFoldDB" id="A0A846M5W3"/>
<feature type="chain" id="PRO_5032825721" description="17 kDa surface antigen" evidence="5">
    <location>
        <begin position="21"/>
        <end position="100"/>
    </location>
</feature>
<dbReference type="GO" id="GO:0009279">
    <property type="term" value="C:cell outer membrane"/>
    <property type="evidence" value="ECO:0007669"/>
    <property type="project" value="UniProtKB-SubCell"/>
</dbReference>
<dbReference type="InterPro" id="IPR008816">
    <property type="entry name" value="Gly_zipper_2TM_dom"/>
</dbReference>
<dbReference type="Proteomes" id="UP000576821">
    <property type="component" value="Unassembled WGS sequence"/>
</dbReference>
<comment type="caution">
    <text evidence="7">The sequence shown here is derived from an EMBL/GenBank/DDBJ whole genome shotgun (WGS) entry which is preliminary data.</text>
</comment>
<evidence type="ECO:0000256" key="1">
    <source>
        <dbReference type="ARBA" id="ARBA00004459"/>
    </source>
</evidence>
<evidence type="ECO:0000313" key="8">
    <source>
        <dbReference type="Proteomes" id="UP000576821"/>
    </source>
</evidence>
<gene>
    <name evidence="7" type="ORF">FHS54_001869</name>
</gene>
<comment type="similarity">
    <text evidence="2">Belongs to the rickettsiale 17 kDa surface antigen family.</text>
</comment>
<evidence type="ECO:0000313" key="7">
    <source>
        <dbReference type="EMBL" id="NIJ16903.1"/>
    </source>
</evidence>
<evidence type="ECO:0000256" key="5">
    <source>
        <dbReference type="SAM" id="SignalP"/>
    </source>
</evidence>